<proteinExistence type="predicted"/>
<dbReference type="AlphaFoldDB" id="A0A9Q3EXL8"/>
<comment type="caution">
    <text evidence="2">The sequence shown here is derived from an EMBL/GenBank/DDBJ whole genome shotgun (WGS) entry which is preliminary data.</text>
</comment>
<dbReference type="EMBL" id="AVOT02033863">
    <property type="protein sequence ID" value="MBW0527842.1"/>
    <property type="molecule type" value="Genomic_DNA"/>
</dbReference>
<feature type="compositionally biased region" description="Polar residues" evidence="1">
    <location>
        <begin position="20"/>
        <end position="35"/>
    </location>
</feature>
<name>A0A9Q3EXL8_9BASI</name>
<protein>
    <submittedName>
        <fullName evidence="2">Uncharacterized protein</fullName>
    </submittedName>
</protein>
<accession>A0A9Q3EXL8</accession>
<keyword evidence="3" id="KW-1185">Reference proteome</keyword>
<feature type="compositionally biased region" description="Polar residues" evidence="1">
    <location>
        <begin position="1"/>
        <end position="11"/>
    </location>
</feature>
<feature type="region of interest" description="Disordered" evidence="1">
    <location>
        <begin position="1"/>
        <end position="35"/>
    </location>
</feature>
<gene>
    <name evidence="2" type="ORF">O181_067557</name>
</gene>
<evidence type="ECO:0000313" key="2">
    <source>
        <dbReference type="EMBL" id="MBW0527842.1"/>
    </source>
</evidence>
<organism evidence="2 3">
    <name type="scientific">Austropuccinia psidii MF-1</name>
    <dbReference type="NCBI Taxonomy" id="1389203"/>
    <lineage>
        <taxon>Eukaryota</taxon>
        <taxon>Fungi</taxon>
        <taxon>Dikarya</taxon>
        <taxon>Basidiomycota</taxon>
        <taxon>Pucciniomycotina</taxon>
        <taxon>Pucciniomycetes</taxon>
        <taxon>Pucciniales</taxon>
        <taxon>Sphaerophragmiaceae</taxon>
        <taxon>Austropuccinia</taxon>
    </lineage>
</organism>
<sequence length="141" mass="15221">MTDQKGVTSSGDAFDVGTPTGKTGSATSPLPNTHSRPTIWSNRWDRLISSCKTSTTLKSEMATNEFKVTTPSLTCIQIAITSVSLQIIYSDLSTSLAIYPIRISTSTCPPVACHKGLSSGRGLYLRVPVGRRWVVQQGHIH</sequence>
<evidence type="ECO:0000256" key="1">
    <source>
        <dbReference type="SAM" id="MobiDB-lite"/>
    </source>
</evidence>
<dbReference type="Proteomes" id="UP000765509">
    <property type="component" value="Unassembled WGS sequence"/>
</dbReference>
<reference evidence="2" key="1">
    <citation type="submission" date="2021-03" db="EMBL/GenBank/DDBJ databases">
        <title>Draft genome sequence of rust myrtle Austropuccinia psidii MF-1, a brazilian biotype.</title>
        <authorList>
            <person name="Quecine M.C."/>
            <person name="Pachon D.M.R."/>
            <person name="Bonatelli M.L."/>
            <person name="Correr F.H."/>
            <person name="Franceschini L.M."/>
            <person name="Leite T.F."/>
            <person name="Margarido G.R.A."/>
            <person name="Almeida C.A."/>
            <person name="Ferrarezi J.A."/>
            <person name="Labate C.A."/>
        </authorList>
    </citation>
    <scope>NUCLEOTIDE SEQUENCE</scope>
    <source>
        <strain evidence="2">MF-1</strain>
    </source>
</reference>
<evidence type="ECO:0000313" key="3">
    <source>
        <dbReference type="Proteomes" id="UP000765509"/>
    </source>
</evidence>